<keyword evidence="4" id="KW-0539">Nucleus</keyword>
<dbReference type="EMBL" id="JABTTQ020002659">
    <property type="protein sequence ID" value="KAK6122695.1"/>
    <property type="molecule type" value="Genomic_DNA"/>
</dbReference>
<protein>
    <recommendedName>
        <fullName evidence="7">HSF-type DNA-binding domain-containing protein</fullName>
    </recommendedName>
</protein>
<keyword evidence="9" id="KW-1185">Reference proteome</keyword>
<dbReference type="PANTHER" id="PTHR10015">
    <property type="entry name" value="HEAT SHOCK TRANSCRIPTION FACTOR"/>
    <property type="match status" value="1"/>
</dbReference>
<name>A0ABR0UKJ2_REHGL</name>
<dbReference type="InterPro" id="IPR036390">
    <property type="entry name" value="WH_DNA-bd_sf"/>
</dbReference>
<evidence type="ECO:0000256" key="3">
    <source>
        <dbReference type="ARBA" id="ARBA00023125"/>
    </source>
</evidence>
<comment type="caution">
    <text evidence="8">The sequence shown here is derived from an EMBL/GenBank/DDBJ whole genome shotgun (WGS) entry which is preliminary data.</text>
</comment>
<dbReference type="PROSITE" id="PS00434">
    <property type="entry name" value="HSF_DOMAIN"/>
    <property type="match status" value="1"/>
</dbReference>
<evidence type="ECO:0000256" key="4">
    <source>
        <dbReference type="ARBA" id="ARBA00023242"/>
    </source>
</evidence>
<comment type="subcellular location">
    <subcellularLocation>
        <location evidence="1">Nucleus</location>
    </subcellularLocation>
</comment>
<sequence length="420" mass="48195">MNYIGSIKEEWFGSSSMHSNDEALKGNSTNLAQPMEGLNQTGPPPFLSKTYDLVEDESTNEIVSWSRGNNSFIVWDPQSFAINLLPKYFKHNNFSSFVRQLNTYGFKKVDPDKWEFANEGFLRGQKHLLKNIRRRKNPSNPQTSSNQGGLDSCVEVGMYGLDAEIDRLRRDKQVLMVELVKLRQQQQNTKSHLKAMEQRLKGTELKQQQTMSFLARALKNPSFLQQIVQQKDKRKEIEEAICKKRRKKIDHHGCSRNTGESHNSYIDSGIFGINQELGDESANIGNFYVKMEPDQEYNYENISSGFDDDVEMEKMTTSMQEEPLMNMEEQVLWKDVDHDQEKVHVGEKYYSFDEGYFWEDLINEGIGDGIGTFGVEGGLDGEGVDLRRISHVYGELVMAVTTVFWSDLTDGFASEWCLGF</sequence>
<feature type="domain" description="HSF-type DNA-binding" evidence="7">
    <location>
        <begin position="85"/>
        <end position="109"/>
    </location>
</feature>
<comment type="similarity">
    <text evidence="5">Belongs to the HSF family.</text>
</comment>
<evidence type="ECO:0000256" key="5">
    <source>
        <dbReference type="RuleBase" id="RU004020"/>
    </source>
</evidence>
<dbReference type="InterPro" id="IPR000232">
    <property type="entry name" value="HSF_DNA-bd"/>
</dbReference>
<evidence type="ECO:0000256" key="6">
    <source>
        <dbReference type="SAM" id="Coils"/>
    </source>
</evidence>
<dbReference type="PRINTS" id="PR00056">
    <property type="entry name" value="HSFDOMAIN"/>
</dbReference>
<feature type="coiled-coil region" evidence="6">
    <location>
        <begin position="165"/>
        <end position="199"/>
    </location>
</feature>
<gene>
    <name evidence="8" type="ORF">DH2020_043564</name>
</gene>
<organism evidence="8 9">
    <name type="scientific">Rehmannia glutinosa</name>
    <name type="common">Chinese foxglove</name>
    <dbReference type="NCBI Taxonomy" id="99300"/>
    <lineage>
        <taxon>Eukaryota</taxon>
        <taxon>Viridiplantae</taxon>
        <taxon>Streptophyta</taxon>
        <taxon>Embryophyta</taxon>
        <taxon>Tracheophyta</taxon>
        <taxon>Spermatophyta</taxon>
        <taxon>Magnoliopsida</taxon>
        <taxon>eudicotyledons</taxon>
        <taxon>Gunneridae</taxon>
        <taxon>Pentapetalae</taxon>
        <taxon>asterids</taxon>
        <taxon>lamiids</taxon>
        <taxon>Lamiales</taxon>
        <taxon>Orobanchaceae</taxon>
        <taxon>Rehmannieae</taxon>
        <taxon>Rehmannia</taxon>
    </lineage>
</organism>
<accession>A0ABR0UKJ2</accession>
<evidence type="ECO:0000313" key="9">
    <source>
        <dbReference type="Proteomes" id="UP001318860"/>
    </source>
</evidence>
<keyword evidence="6" id="KW-0175">Coiled coil</keyword>
<dbReference type="SMART" id="SM00415">
    <property type="entry name" value="HSF"/>
    <property type="match status" value="1"/>
</dbReference>
<reference evidence="8 9" key="1">
    <citation type="journal article" date="2021" name="Comput. Struct. Biotechnol. J.">
        <title>De novo genome assembly of the potent medicinal plant Rehmannia glutinosa using nanopore technology.</title>
        <authorList>
            <person name="Ma L."/>
            <person name="Dong C."/>
            <person name="Song C."/>
            <person name="Wang X."/>
            <person name="Zheng X."/>
            <person name="Niu Y."/>
            <person name="Chen S."/>
            <person name="Feng W."/>
        </authorList>
    </citation>
    <scope>NUCLEOTIDE SEQUENCE [LARGE SCALE GENOMIC DNA]</scope>
    <source>
        <strain evidence="8">DH-2019</strain>
    </source>
</reference>
<evidence type="ECO:0000313" key="8">
    <source>
        <dbReference type="EMBL" id="KAK6122695.1"/>
    </source>
</evidence>
<proteinExistence type="inferred from homology"/>
<evidence type="ECO:0000256" key="2">
    <source>
        <dbReference type="ARBA" id="ARBA00023016"/>
    </source>
</evidence>
<keyword evidence="2" id="KW-0346">Stress response</keyword>
<dbReference type="PANTHER" id="PTHR10015:SF334">
    <property type="entry name" value="HEAT STRESS TRANSCRIPTION FACTOR A-6B"/>
    <property type="match status" value="1"/>
</dbReference>
<dbReference type="Pfam" id="PF00447">
    <property type="entry name" value="HSF_DNA-bind"/>
    <property type="match status" value="1"/>
</dbReference>
<dbReference type="InterPro" id="IPR036388">
    <property type="entry name" value="WH-like_DNA-bd_sf"/>
</dbReference>
<dbReference type="SUPFAM" id="SSF46785">
    <property type="entry name" value="Winged helix' DNA-binding domain"/>
    <property type="match status" value="1"/>
</dbReference>
<dbReference type="Gene3D" id="1.10.10.10">
    <property type="entry name" value="Winged helix-like DNA-binding domain superfamily/Winged helix DNA-binding domain"/>
    <property type="match status" value="1"/>
</dbReference>
<keyword evidence="3" id="KW-0238">DNA-binding</keyword>
<evidence type="ECO:0000256" key="1">
    <source>
        <dbReference type="ARBA" id="ARBA00004123"/>
    </source>
</evidence>
<dbReference type="Proteomes" id="UP001318860">
    <property type="component" value="Unassembled WGS sequence"/>
</dbReference>
<evidence type="ECO:0000259" key="7">
    <source>
        <dbReference type="PROSITE" id="PS00434"/>
    </source>
</evidence>